<organism evidence="2 3">
    <name type="scientific">Chilo suppressalis</name>
    <name type="common">Asiatic rice borer moth</name>
    <dbReference type="NCBI Taxonomy" id="168631"/>
    <lineage>
        <taxon>Eukaryota</taxon>
        <taxon>Metazoa</taxon>
        <taxon>Ecdysozoa</taxon>
        <taxon>Arthropoda</taxon>
        <taxon>Hexapoda</taxon>
        <taxon>Insecta</taxon>
        <taxon>Pterygota</taxon>
        <taxon>Neoptera</taxon>
        <taxon>Endopterygota</taxon>
        <taxon>Lepidoptera</taxon>
        <taxon>Glossata</taxon>
        <taxon>Ditrysia</taxon>
        <taxon>Pyraloidea</taxon>
        <taxon>Crambidae</taxon>
        <taxon>Crambinae</taxon>
        <taxon>Chilo</taxon>
    </lineage>
</organism>
<proteinExistence type="predicted"/>
<evidence type="ECO:0000256" key="1">
    <source>
        <dbReference type="SAM" id="Phobius"/>
    </source>
</evidence>
<gene>
    <name evidence="2" type="ORF">CHILSU_LOCUS10698</name>
</gene>
<sequence>MFWNKIKAVYNKEDFDYSKRFVDPKIYHRIFFAVQRAYQVIDEPFATWTYITKTITALCGVGVLTDACLSLYHAIDIFDMSLITESGTYVLMLLYKMMTLITTKVNLSDYIHLIHAMKEDFNYIETKKEKYRKVFFETQLGTWKACFVVISFMFSMGTSLVLFASGTLVVYHLTHTPGDGSHRTLVFPFWAPGVDYTTTPAFEIAFTFANIGVMACCYNYAFVIQTNIVWIRQIAAKADLIGMCINDLLEGIYSTDDEEQRQHFASLINFRMKEIVSQHIIMYSICGTGGGNRPRSVRYVRTDLGVCMVDDCEESPDYETLAFLHIISEVSGAKLSGIHDACWNIRFWDAGPNIRPYLVLIMQRCLRPLPLQMPGFQEVSIKTFSSEYQEWYNMNSEQKADLLHQQQQQESFKGSGVGHWLRVGSGASDIIEIASVHNASHPMNVCVLTEYRNTLVIPKIPLAALPTMTQSPTPRALEPYSPTEAQHYQKPTVKPSYFAVRHYRRGKFSTISAPFTSISPGSPIARNRPLHSFVHYLDDIINPSHRMPSHFSLF</sequence>
<feature type="transmembrane region" description="Helical" evidence="1">
    <location>
        <begin position="145"/>
        <end position="173"/>
    </location>
</feature>
<name>A0ABN8BBM2_CHISP</name>
<keyword evidence="1" id="KW-1133">Transmembrane helix</keyword>
<reference evidence="2" key="1">
    <citation type="submission" date="2021-12" db="EMBL/GenBank/DDBJ databases">
        <authorList>
            <person name="King R."/>
        </authorList>
    </citation>
    <scope>NUCLEOTIDE SEQUENCE</scope>
</reference>
<dbReference type="Proteomes" id="UP001153292">
    <property type="component" value="Chromosome 8"/>
</dbReference>
<keyword evidence="1" id="KW-0812">Transmembrane</keyword>
<accession>A0ABN8BBM2</accession>
<protein>
    <recommendedName>
        <fullName evidence="4">Odorant receptor</fullName>
    </recommendedName>
</protein>
<keyword evidence="1" id="KW-0472">Membrane</keyword>
<keyword evidence="3" id="KW-1185">Reference proteome</keyword>
<evidence type="ECO:0008006" key="4">
    <source>
        <dbReference type="Google" id="ProtNLM"/>
    </source>
</evidence>
<evidence type="ECO:0000313" key="2">
    <source>
        <dbReference type="EMBL" id="CAH0407299.1"/>
    </source>
</evidence>
<evidence type="ECO:0000313" key="3">
    <source>
        <dbReference type="Proteomes" id="UP001153292"/>
    </source>
</evidence>
<dbReference type="EMBL" id="OU963901">
    <property type="protein sequence ID" value="CAH0407299.1"/>
    <property type="molecule type" value="Genomic_DNA"/>
</dbReference>